<feature type="transmembrane region" description="Helical" evidence="10">
    <location>
        <begin position="316"/>
        <end position="341"/>
    </location>
</feature>
<dbReference type="InterPro" id="IPR051156">
    <property type="entry name" value="Mito/Outer_Membr_Metalloprot"/>
</dbReference>
<keyword evidence="4" id="KW-0378">Hydrolase</keyword>
<dbReference type="KEGG" id="btab:109038641"/>
<dbReference type="GO" id="GO:0004222">
    <property type="term" value="F:metalloendopeptidase activity"/>
    <property type="evidence" value="ECO:0007669"/>
    <property type="project" value="InterPro"/>
</dbReference>
<dbReference type="Proteomes" id="UP001152759">
    <property type="component" value="Chromosome 6"/>
</dbReference>
<evidence type="ECO:0000256" key="6">
    <source>
        <dbReference type="ARBA" id="ARBA00023049"/>
    </source>
</evidence>
<comment type="cofactor">
    <cofactor evidence="1">
        <name>Zn(2+)</name>
        <dbReference type="ChEBI" id="CHEBI:29105"/>
    </cofactor>
</comment>
<dbReference type="PANTHER" id="PTHR22726">
    <property type="entry name" value="METALLOENDOPEPTIDASE OMA1"/>
    <property type="match status" value="1"/>
</dbReference>
<dbReference type="GO" id="GO:0005743">
    <property type="term" value="C:mitochondrial inner membrane"/>
    <property type="evidence" value="ECO:0007669"/>
    <property type="project" value="TreeGrafter"/>
</dbReference>
<organism evidence="12 13">
    <name type="scientific">Bemisia tabaci</name>
    <name type="common">Sweetpotato whitefly</name>
    <name type="synonym">Aleurodes tabaci</name>
    <dbReference type="NCBI Taxonomy" id="7038"/>
    <lineage>
        <taxon>Eukaryota</taxon>
        <taxon>Metazoa</taxon>
        <taxon>Ecdysozoa</taxon>
        <taxon>Arthropoda</taxon>
        <taxon>Hexapoda</taxon>
        <taxon>Insecta</taxon>
        <taxon>Pterygota</taxon>
        <taxon>Neoptera</taxon>
        <taxon>Paraneoptera</taxon>
        <taxon>Hemiptera</taxon>
        <taxon>Sternorrhyncha</taxon>
        <taxon>Aleyrodoidea</taxon>
        <taxon>Aleyrodidae</taxon>
        <taxon>Aleyrodinae</taxon>
        <taxon>Bemisia</taxon>
    </lineage>
</organism>
<dbReference type="Gene3D" id="3.30.2010.10">
    <property type="entry name" value="Metalloproteases ('zincins'), catalytic domain"/>
    <property type="match status" value="1"/>
</dbReference>
<evidence type="ECO:0000256" key="10">
    <source>
        <dbReference type="SAM" id="Phobius"/>
    </source>
</evidence>
<evidence type="ECO:0000256" key="9">
    <source>
        <dbReference type="ARBA" id="ARBA00042978"/>
    </source>
</evidence>
<evidence type="ECO:0000256" key="5">
    <source>
        <dbReference type="ARBA" id="ARBA00022833"/>
    </source>
</evidence>
<feature type="domain" description="Peptidase M48" evidence="11">
    <location>
        <begin position="232"/>
        <end position="416"/>
    </location>
</feature>
<evidence type="ECO:0000313" key="12">
    <source>
        <dbReference type="EMBL" id="CAH0391455.1"/>
    </source>
</evidence>
<protein>
    <recommendedName>
        <fullName evidence="8">Metalloendopeptidase OMA1, mitochondrial</fullName>
    </recommendedName>
    <alternativeName>
        <fullName evidence="9">Overlapping with the m-AAA protease 1 homolog</fullName>
    </alternativeName>
</protein>
<sequence length="455" mass="52300">MNLNSITMLLKSHLQKAHSNILCKQKWVATFKNRPLEKNYWNSLNTNTSMKLYATEKPFLHLYTTISRGHRLYSFQWASLVNVNNSRGSLIARFSQLRNQANFHTSNPRKAVPPVIIVILRPILKLFAMLLGRSLKKWWAKLTPAEKKAVIMNFSKKYAKYAGFSAVVSCGLGSTYYVTHLKEDPLTGRKRFIMFSENQIEQLANLERDQLVNAYGNEIVPITHPYYKRVVRVAHRLILANKDIIEVRKHEWEVTVVKSDEVNAFVLPNGSIFIFSGMLDLCLNDDQLGIVLGHEMSHCLLKHVTELLSQMHVLDLLLLIPIVFIWALLPSTLAALAHGIAEYWQSLRFQLPFNRKLEIEADTVGLMLAAKACFDVREASAFWAQMQMHDKSLPGAPKIEEWMSTHPSHENRRAILDSKMDEAIRVRDQHQCPALPRYDPRLRLGRAKPIIAFPW</sequence>
<dbReference type="GO" id="GO:0034982">
    <property type="term" value="P:mitochondrial protein processing"/>
    <property type="evidence" value="ECO:0007669"/>
    <property type="project" value="TreeGrafter"/>
</dbReference>
<evidence type="ECO:0000256" key="1">
    <source>
        <dbReference type="ARBA" id="ARBA00001947"/>
    </source>
</evidence>
<dbReference type="GO" id="GO:0046872">
    <property type="term" value="F:metal ion binding"/>
    <property type="evidence" value="ECO:0007669"/>
    <property type="project" value="UniProtKB-KW"/>
</dbReference>
<evidence type="ECO:0000256" key="2">
    <source>
        <dbReference type="ARBA" id="ARBA00022670"/>
    </source>
</evidence>
<dbReference type="EMBL" id="OU963867">
    <property type="protein sequence ID" value="CAH0391455.1"/>
    <property type="molecule type" value="Genomic_DNA"/>
</dbReference>
<keyword evidence="10" id="KW-0812">Transmembrane</keyword>
<name>A0A9P0F683_BEMTA</name>
<evidence type="ECO:0000256" key="8">
    <source>
        <dbReference type="ARBA" id="ARBA00040360"/>
    </source>
</evidence>
<evidence type="ECO:0000313" key="13">
    <source>
        <dbReference type="Proteomes" id="UP001152759"/>
    </source>
</evidence>
<dbReference type="AlphaFoldDB" id="A0A9P0F683"/>
<keyword evidence="13" id="KW-1185">Reference proteome</keyword>
<keyword evidence="2" id="KW-0645">Protease</keyword>
<gene>
    <name evidence="12" type="ORF">BEMITA_LOCUS10068</name>
</gene>
<reference evidence="12" key="1">
    <citation type="submission" date="2021-12" db="EMBL/GenBank/DDBJ databases">
        <authorList>
            <person name="King R."/>
        </authorList>
    </citation>
    <scope>NUCLEOTIDE SEQUENCE</scope>
</reference>
<proteinExistence type="inferred from homology"/>
<evidence type="ECO:0000256" key="4">
    <source>
        <dbReference type="ARBA" id="ARBA00022801"/>
    </source>
</evidence>
<dbReference type="InterPro" id="IPR001915">
    <property type="entry name" value="Peptidase_M48"/>
</dbReference>
<comment type="similarity">
    <text evidence="7">Belongs to the peptidase M48 family.</text>
</comment>
<evidence type="ECO:0000256" key="7">
    <source>
        <dbReference type="ARBA" id="ARBA00038233"/>
    </source>
</evidence>
<accession>A0A9P0F683</accession>
<dbReference type="Pfam" id="PF01435">
    <property type="entry name" value="Peptidase_M48"/>
    <property type="match status" value="1"/>
</dbReference>
<keyword evidence="10" id="KW-1133">Transmembrane helix</keyword>
<dbReference type="CDD" id="cd07331">
    <property type="entry name" value="M48C_Oma1_like"/>
    <property type="match status" value="1"/>
</dbReference>
<dbReference type="GO" id="GO:0006515">
    <property type="term" value="P:protein quality control for misfolded or incompletely synthesized proteins"/>
    <property type="evidence" value="ECO:0007669"/>
    <property type="project" value="TreeGrafter"/>
</dbReference>
<dbReference type="PANTHER" id="PTHR22726:SF1">
    <property type="entry name" value="METALLOENDOPEPTIDASE OMA1, MITOCHONDRIAL"/>
    <property type="match status" value="1"/>
</dbReference>
<evidence type="ECO:0000259" key="11">
    <source>
        <dbReference type="Pfam" id="PF01435"/>
    </source>
</evidence>
<keyword evidence="6" id="KW-0482">Metalloprotease</keyword>
<keyword evidence="10" id="KW-0472">Membrane</keyword>
<keyword evidence="3" id="KW-0479">Metal-binding</keyword>
<keyword evidence="5" id="KW-0862">Zinc</keyword>
<evidence type="ECO:0000256" key="3">
    <source>
        <dbReference type="ARBA" id="ARBA00022723"/>
    </source>
</evidence>